<dbReference type="SMART" id="SM00758">
    <property type="entry name" value="PA14"/>
    <property type="match status" value="1"/>
</dbReference>
<dbReference type="Pfam" id="PF07691">
    <property type="entry name" value="PA14"/>
    <property type="match status" value="1"/>
</dbReference>
<dbReference type="Gene3D" id="3.90.182.10">
    <property type="entry name" value="Toxin - Anthrax Protective Antigen,domain 1"/>
    <property type="match status" value="1"/>
</dbReference>
<proteinExistence type="predicted"/>
<dbReference type="Pfam" id="PF13403">
    <property type="entry name" value="Hint_2"/>
    <property type="match status" value="1"/>
</dbReference>
<dbReference type="SUPFAM" id="SSF51294">
    <property type="entry name" value="Hedgehog/intein (Hint) domain"/>
    <property type="match status" value="1"/>
</dbReference>
<dbReference type="PROSITE" id="PS51820">
    <property type="entry name" value="PA14"/>
    <property type="match status" value="1"/>
</dbReference>
<dbReference type="InterPro" id="IPR036844">
    <property type="entry name" value="Hint_dom_sf"/>
</dbReference>
<comment type="subcellular location">
    <subcellularLocation>
        <location evidence="1">Secreted</location>
    </subcellularLocation>
</comment>
<keyword evidence="2" id="KW-0964">Secreted</keyword>
<dbReference type="PROSITE" id="PS00330">
    <property type="entry name" value="HEMOLYSIN_CALCIUM"/>
    <property type="match status" value="12"/>
</dbReference>
<dbReference type="InterPro" id="IPR011049">
    <property type="entry name" value="Serralysin-like_metalloprot_C"/>
</dbReference>
<dbReference type="PRINTS" id="PR00313">
    <property type="entry name" value="CABNDNGRPT"/>
</dbReference>
<protein>
    <submittedName>
        <fullName evidence="5">Ca2+-binding protein, RTX toxin-related</fullName>
    </submittedName>
</protein>
<evidence type="ECO:0000256" key="3">
    <source>
        <dbReference type="SAM" id="MobiDB-lite"/>
    </source>
</evidence>
<dbReference type="OrthoDB" id="6305173at2"/>
<name>A0A1G7JFB0_9RHOB</name>
<feature type="region of interest" description="Disordered" evidence="3">
    <location>
        <begin position="823"/>
        <end position="866"/>
    </location>
</feature>
<feature type="domain" description="PA14" evidence="4">
    <location>
        <begin position="894"/>
        <end position="1048"/>
    </location>
</feature>
<feature type="compositionally biased region" description="Low complexity" evidence="3">
    <location>
        <begin position="823"/>
        <end position="839"/>
    </location>
</feature>
<feature type="region of interest" description="Disordered" evidence="3">
    <location>
        <begin position="283"/>
        <end position="302"/>
    </location>
</feature>
<dbReference type="SUPFAM" id="SSF56988">
    <property type="entry name" value="Anthrax protective antigen"/>
    <property type="match status" value="1"/>
</dbReference>
<feature type="region of interest" description="Disordered" evidence="3">
    <location>
        <begin position="534"/>
        <end position="555"/>
    </location>
</feature>
<dbReference type="InterPro" id="IPR028992">
    <property type="entry name" value="Hedgehog/Intein_dom"/>
</dbReference>
<dbReference type="PANTHER" id="PTHR38340:SF1">
    <property type="entry name" value="S-LAYER PROTEIN"/>
    <property type="match status" value="1"/>
</dbReference>
<dbReference type="Gene3D" id="2.170.16.10">
    <property type="entry name" value="Hedgehog/Intein (Hint) domain"/>
    <property type="match status" value="1"/>
</dbReference>
<feature type="compositionally biased region" description="Acidic residues" evidence="3">
    <location>
        <begin position="314"/>
        <end position="325"/>
    </location>
</feature>
<dbReference type="Gene3D" id="2.150.10.10">
    <property type="entry name" value="Serralysin-like metalloprotease, C-terminal"/>
    <property type="match status" value="8"/>
</dbReference>
<feature type="compositionally biased region" description="Acidic residues" evidence="3">
    <location>
        <begin position="383"/>
        <end position="392"/>
    </location>
</feature>
<feature type="region of interest" description="Disordered" evidence="3">
    <location>
        <begin position="312"/>
        <end position="392"/>
    </location>
</feature>
<evidence type="ECO:0000313" key="5">
    <source>
        <dbReference type="EMBL" id="SDF23608.1"/>
    </source>
</evidence>
<dbReference type="InterPro" id="IPR050557">
    <property type="entry name" value="RTX_toxin/Mannuronan_C5-epim"/>
</dbReference>
<reference evidence="6" key="1">
    <citation type="submission" date="2016-10" db="EMBL/GenBank/DDBJ databases">
        <authorList>
            <person name="Varghese N."/>
            <person name="Submissions S."/>
        </authorList>
    </citation>
    <scope>NUCLEOTIDE SEQUENCE [LARGE SCALE GENOMIC DNA]</scope>
    <source>
        <strain evidence="6">DSM 16477</strain>
    </source>
</reference>
<dbReference type="SUPFAM" id="SSF51120">
    <property type="entry name" value="beta-Roll"/>
    <property type="match status" value="5"/>
</dbReference>
<sequence length="1376" mass="142115">MVARNLFAIDSEALTVTYSRTQNVGDSVFNNSSSPNGTQYIFNAGYSTRKVTVEDTGGSSETLEDDKLSSHVVTDGAGLVPDGTSIEGESIIRLQAMDADGTPSGPIINIYVLSQNGDTADVWGFASDTLLVPGTSYLKVGGSNIGSTDYANYQTPWLVTVDGTDGNDIIRTGYMDVGGDQVDGNDGTNEAIYGYDGDDFIDGGLGTDTIYGGKGDDTLIGGAGADVLDGGDGIDLADYSTSTGGVKVSLERGAAAGADGQGDTLRDIENLRGSEYDDVLLGDDEDNQIDGGAGSDWIEGGKGKDTLIGGAGDDWLDGGDNEDSLTGDAGNDTLLGGDGKDTLDGGTGADLIEGGKDDDSILGGAGDDTLLGGEGKDTIQGGDGDDSIEGGDDDDILIGGLGVDTIHGGEGDDTLYGGNEGEFLSGDEGEDVVVGGHGDDTLLGGADDDTVYGGLGNDSISGGEGDDWLIGAAGDDTLDGGLGEDTLQGGDGADSFIIGKADYSALGTTEDVVAALLRENLADLSGWTSKKIDELFPDDEDEDDDDDDDDDGHAASNLDIAAIGDAVRDVLPSFLGGVTNDAIVGLVETTLTGLVAADPFGHLEADDVSKLIKDLVEPLYGKTVANRVEDAVEDSIDSQYDALDNLLNPPEISEKDLLELAQHVTIEDFEIGTDVLVLSSHDYLGKVGLSTNDIRVSDTEGDGTGDAILHLPDGSTITLRNISALSLDPETLETMGFLESDDTSDFQNPFLTAAGKIFGGGGNDELVGSLNDESFSGGTGNDTVFGGGGADTIYGGEGNDLIEGGDGDDVLYTGTGDDTLLGGDGNDVLNNSSGDDSLSGGAGDDKLVASAGDDTLEGGADNDTLIGGIDNDSLDGGDGNDLLKGDFEVNGLIEDNQLFAYEYYELDGVTSLSTLADAGFTSGTENDNTPDGEGVVGSIDPGALDSYHGGDGNTFAVKLATNLTVTHGGTYTFDLTSDDGAQIYIDGVLLNDNDGVHSGKTTTESITLTGGDHLIEILYFDNESSETLSVDITGPDTNGITIGLEEANLSTSFDDYLIGGAGDDTLYGGLGDDTFVYTPGDGHDVIEDFNTGNTGTLSDGDSTNNDFINLSGYYDHISELYADQADDGILNQSNSDADYSNNTKFGTGSLTFTGAQSNSSFYTAENTGVVCFTSGTAIRTPAGEVSIDDLKIGDLVCTLDNGPQAIRWIGRREVGAEELAADEKMRPVLIPQGMFGAQRDLVVSRQHAILVEDDLLARAIHLADAKGSQARVAHGKKQVTYIHLMFDTHQIVFAENVASESFYPGASAVEMLTASALADMKAAFPAFAKAQSPEELAEIYGPTARPIAGREAARFAKWGKGASCKKAKKNRWLDAA</sequence>
<dbReference type="InterPro" id="IPR001343">
    <property type="entry name" value="Hemolysn_Ca-bd"/>
</dbReference>
<dbReference type="InterPro" id="IPR018511">
    <property type="entry name" value="Hemolysin-typ_Ca-bd_CS"/>
</dbReference>
<organism evidence="5 6">
    <name type="scientific">Sulfitobacter delicatus</name>
    <dbReference type="NCBI Taxonomy" id="218672"/>
    <lineage>
        <taxon>Bacteria</taxon>
        <taxon>Pseudomonadati</taxon>
        <taxon>Pseudomonadota</taxon>
        <taxon>Alphaproteobacteria</taxon>
        <taxon>Rhodobacterales</taxon>
        <taxon>Roseobacteraceae</taxon>
        <taxon>Sulfitobacter</taxon>
    </lineage>
</organism>
<dbReference type="GO" id="GO:0005576">
    <property type="term" value="C:extracellular region"/>
    <property type="evidence" value="ECO:0007669"/>
    <property type="project" value="UniProtKB-SubCell"/>
</dbReference>
<dbReference type="Proteomes" id="UP000199399">
    <property type="component" value="Unassembled WGS sequence"/>
</dbReference>
<evidence type="ECO:0000256" key="2">
    <source>
        <dbReference type="ARBA" id="ARBA00022525"/>
    </source>
</evidence>
<dbReference type="InterPro" id="IPR037524">
    <property type="entry name" value="PA14/GLEYA"/>
</dbReference>
<dbReference type="Pfam" id="PF00353">
    <property type="entry name" value="HemolysinCabind"/>
    <property type="match status" value="9"/>
</dbReference>
<evidence type="ECO:0000313" key="6">
    <source>
        <dbReference type="Proteomes" id="UP000199399"/>
    </source>
</evidence>
<gene>
    <name evidence="5" type="ORF">SAMN04489759_101655</name>
</gene>
<keyword evidence="6" id="KW-1185">Reference proteome</keyword>
<dbReference type="InterPro" id="IPR011658">
    <property type="entry name" value="PA14_dom"/>
</dbReference>
<dbReference type="RefSeq" id="WP_093739081.1">
    <property type="nucleotide sequence ID" value="NZ_FNBP01000001.1"/>
</dbReference>
<evidence type="ECO:0000259" key="4">
    <source>
        <dbReference type="PROSITE" id="PS51820"/>
    </source>
</evidence>
<accession>A0A1G7JFB0</accession>
<dbReference type="PANTHER" id="PTHR38340">
    <property type="entry name" value="S-LAYER PROTEIN"/>
    <property type="match status" value="1"/>
</dbReference>
<feature type="compositionally biased region" description="Acidic residues" evidence="3">
    <location>
        <begin position="535"/>
        <end position="551"/>
    </location>
</feature>
<dbReference type="EMBL" id="FNBP01000001">
    <property type="protein sequence ID" value="SDF23608.1"/>
    <property type="molecule type" value="Genomic_DNA"/>
</dbReference>
<evidence type="ECO:0000256" key="1">
    <source>
        <dbReference type="ARBA" id="ARBA00004613"/>
    </source>
</evidence>
<dbReference type="STRING" id="218672.SAMN04489759_101655"/>
<dbReference type="GO" id="GO:0005509">
    <property type="term" value="F:calcium ion binding"/>
    <property type="evidence" value="ECO:0007669"/>
    <property type="project" value="InterPro"/>
</dbReference>